<keyword evidence="3" id="KW-1185">Reference proteome</keyword>
<organism evidence="2 3">
    <name type="scientific">Discina gigas</name>
    <dbReference type="NCBI Taxonomy" id="1032678"/>
    <lineage>
        <taxon>Eukaryota</taxon>
        <taxon>Fungi</taxon>
        <taxon>Dikarya</taxon>
        <taxon>Ascomycota</taxon>
        <taxon>Pezizomycotina</taxon>
        <taxon>Pezizomycetes</taxon>
        <taxon>Pezizales</taxon>
        <taxon>Discinaceae</taxon>
        <taxon>Discina</taxon>
    </lineage>
</organism>
<evidence type="ECO:0000313" key="3">
    <source>
        <dbReference type="Proteomes" id="UP001447188"/>
    </source>
</evidence>
<feature type="compositionally biased region" description="Basic and acidic residues" evidence="1">
    <location>
        <begin position="783"/>
        <end position="808"/>
    </location>
</feature>
<reference evidence="2 3" key="1">
    <citation type="submission" date="2024-02" db="EMBL/GenBank/DDBJ databases">
        <title>Discinaceae phylogenomics.</title>
        <authorList>
            <person name="Dirks A.C."/>
            <person name="James T.Y."/>
        </authorList>
    </citation>
    <scope>NUCLEOTIDE SEQUENCE [LARGE SCALE GENOMIC DNA]</scope>
    <source>
        <strain evidence="2 3">ACD0624</strain>
    </source>
</reference>
<evidence type="ECO:0000256" key="1">
    <source>
        <dbReference type="SAM" id="MobiDB-lite"/>
    </source>
</evidence>
<proteinExistence type="predicted"/>
<feature type="region of interest" description="Disordered" evidence="1">
    <location>
        <begin position="778"/>
        <end position="824"/>
    </location>
</feature>
<name>A0ABR3G3F2_9PEZI</name>
<dbReference type="Proteomes" id="UP001447188">
    <property type="component" value="Unassembled WGS sequence"/>
</dbReference>
<feature type="non-terminal residue" evidence="2">
    <location>
        <position position="824"/>
    </location>
</feature>
<dbReference type="EMBL" id="JBBBZM010000623">
    <property type="protein sequence ID" value="KAL0630465.1"/>
    <property type="molecule type" value="Genomic_DNA"/>
</dbReference>
<comment type="caution">
    <text evidence="2">The sequence shown here is derived from an EMBL/GenBank/DDBJ whole genome shotgun (WGS) entry which is preliminary data.</text>
</comment>
<protein>
    <submittedName>
        <fullName evidence="2">Uncharacterized protein</fullName>
    </submittedName>
</protein>
<accession>A0ABR3G3F2</accession>
<gene>
    <name evidence="2" type="ORF">Q9L58_010688</name>
</gene>
<sequence length="824" mass="93415">MMIKIAAAFFKISKGHPLHLIYVYQSLIHAGSPISAEEIEVLPHCPAGDIRDYYQGLWVRLGASAKNALHMLAGSDFFWPGIGVRQVLGGYGEIEFLLEPRNVGLVPFHASIFAWVRERPDHPESYAGLLPKIIDWLANYAPEYWRWGWLWLARAQGGVYEDLLTGVTSDWVVESLARGWPDQQIENILRAAERKTFEDRDYSRTVAIRSLKTRVSNARKFQSRDFAAFRATALAISHNRQQTLNLLDEIFALDDDEVLELARKGPEEASDEIVPICFEELARRVNAWVSLRHRSNQEFSKLSDQLLSVASLMDVETVRRTLMYTRRFSDPEPHVSLFIKLLADAQNIEGLQFAHKALRGIKWTAQRRLINESFIRICSLQGADASELVQVKAEIVSPFTASWLVWHDRTSRPKVHSQLIPRELLRESYSLTNNDDVEEFYVNSFWTMLHTGLIAGDDDYEIIHPGLQGGDFGWLLVGLDKLEDISRYIASGEIPPTFSTVFTFSDDISTVQWGPSPEREYAQYRAFRDALCSIAVDLHFLSVTDAAFTTIPAAELALARESRHWLDLPWVNSNLEHRMPIFDKDSAAILLDEEAKHLLSNVTEFGERGERWAMLADMARLYGSNRSLEFINHAAQCLIGYGYHKDLYAMEVLESVQYLADYDLAAAQEHLQTLAPIVDKISDFTDGDETRHVRTTFIEVVAKLAPDRLPSLYDHHLSQDEYSYADECLIQFGKIVDLSTAEGAALTRTFLDDRTLHILEERSREEPTAQAMLAVQNAFLGRQPREPKKLDASEEKLSSSEQEAEKVDPTSFGAGEFAKTADAA</sequence>
<evidence type="ECO:0000313" key="2">
    <source>
        <dbReference type="EMBL" id="KAL0630465.1"/>
    </source>
</evidence>